<accession>A0A972VWS0</accession>
<dbReference type="EMBL" id="JABMOJ010000189">
    <property type="protein sequence ID" value="NQV64734.1"/>
    <property type="molecule type" value="Genomic_DNA"/>
</dbReference>
<comment type="caution">
    <text evidence="4">The sequence shown here is derived from an EMBL/GenBank/DDBJ whole genome shotgun (WGS) entry which is preliminary data.</text>
</comment>
<keyword evidence="3" id="KW-0732">Signal</keyword>
<dbReference type="Proteomes" id="UP000754644">
    <property type="component" value="Unassembled WGS sequence"/>
</dbReference>
<dbReference type="Pfam" id="PF02321">
    <property type="entry name" value="OEP"/>
    <property type="match status" value="2"/>
</dbReference>
<organism evidence="4 5">
    <name type="scientific">SAR86 cluster bacterium</name>
    <dbReference type="NCBI Taxonomy" id="2030880"/>
    <lineage>
        <taxon>Bacteria</taxon>
        <taxon>Pseudomonadati</taxon>
        <taxon>Pseudomonadota</taxon>
        <taxon>Gammaproteobacteria</taxon>
        <taxon>SAR86 cluster</taxon>
    </lineage>
</organism>
<evidence type="ECO:0000313" key="4">
    <source>
        <dbReference type="EMBL" id="NQV64734.1"/>
    </source>
</evidence>
<evidence type="ECO:0000256" key="3">
    <source>
        <dbReference type="SAM" id="SignalP"/>
    </source>
</evidence>
<dbReference type="Gene3D" id="1.20.1600.10">
    <property type="entry name" value="Outer membrane efflux proteins (OEP)"/>
    <property type="match status" value="1"/>
</dbReference>
<dbReference type="GO" id="GO:0015562">
    <property type="term" value="F:efflux transmembrane transporter activity"/>
    <property type="evidence" value="ECO:0007669"/>
    <property type="project" value="InterPro"/>
</dbReference>
<feature type="signal peptide" evidence="3">
    <location>
        <begin position="1"/>
        <end position="20"/>
    </location>
</feature>
<dbReference type="InterPro" id="IPR003423">
    <property type="entry name" value="OMP_efflux"/>
</dbReference>
<feature type="region of interest" description="Disordered" evidence="2">
    <location>
        <begin position="420"/>
        <end position="439"/>
    </location>
</feature>
<comment type="similarity">
    <text evidence="1">Belongs to the outer membrane factor (OMF) (TC 1.B.17) family.</text>
</comment>
<feature type="compositionally biased region" description="Basic and acidic residues" evidence="2">
    <location>
        <begin position="429"/>
        <end position="439"/>
    </location>
</feature>
<sequence length="439" mass="48920">MNNKYYTIVSLLLLSGGVFASTVPETQNLRSLVDYALANNPEVNVARERHIGALARVPQAMALPEPKLTYRYFVNEVETRVGPQEHGIGLSQTLPWFGKRGLQGDAATEAARAAQERIASIQNTVIAEVANAYYELFYLGQSIEIIRGNRDLVLHLERVARARYGAGAATHADVIRAQVELGTIENRLGSLKDRRAPLFARLNALLNRPTTETFDLPSILTFEPVNYTDDELLAKVSLRNPDLRATSFEIEAAHRQRERANKNYLPDITLGLDYIATGDARMPGVQDSGDDALSATIGFTLPIWRSKYDAGVKEADAMLRQQQFKRDQQLNTFHAETVTALFKLRDAQRQIDLYEKTLLPKANESLVATQRAYSTGAAPFADTIDAQRMLLSFELSFARAITDHNQARIVLEKLTGQSLTNQSATNRPVQREESAHESH</sequence>
<dbReference type="AlphaFoldDB" id="A0A972VWS0"/>
<reference evidence="4" key="1">
    <citation type="submission" date="2020-05" db="EMBL/GenBank/DDBJ databases">
        <title>Sulfur intermediates as new biogeochemical hubs in an aquatic model microbial ecosystem.</title>
        <authorList>
            <person name="Vigneron A."/>
        </authorList>
    </citation>
    <scope>NUCLEOTIDE SEQUENCE</scope>
    <source>
        <strain evidence="4">Bin.250</strain>
    </source>
</reference>
<gene>
    <name evidence="4" type="ORF">HQ497_05145</name>
</gene>
<evidence type="ECO:0000313" key="5">
    <source>
        <dbReference type="Proteomes" id="UP000754644"/>
    </source>
</evidence>
<dbReference type="PANTHER" id="PTHR30203">
    <property type="entry name" value="OUTER MEMBRANE CATION EFFLUX PROTEIN"/>
    <property type="match status" value="1"/>
</dbReference>
<dbReference type="PANTHER" id="PTHR30203:SF24">
    <property type="entry name" value="BLR4935 PROTEIN"/>
    <property type="match status" value="1"/>
</dbReference>
<evidence type="ECO:0000256" key="2">
    <source>
        <dbReference type="SAM" id="MobiDB-lite"/>
    </source>
</evidence>
<protein>
    <submittedName>
        <fullName evidence="4">TolC family protein</fullName>
    </submittedName>
</protein>
<feature type="chain" id="PRO_5036971734" evidence="3">
    <location>
        <begin position="21"/>
        <end position="439"/>
    </location>
</feature>
<proteinExistence type="inferred from homology"/>
<evidence type="ECO:0000256" key="1">
    <source>
        <dbReference type="ARBA" id="ARBA00007613"/>
    </source>
</evidence>
<name>A0A972VWS0_9GAMM</name>
<dbReference type="InterPro" id="IPR010131">
    <property type="entry name" value="MdtP/NodT-like"/>
</dbReference>
<dbReference type="SUPFAM" id="SSF56954">
    <property type="entry name" value="Outer membrane efflux proteins (OEP)"/>
    <property type="match status" value="1"/>
</dbReference>